<dbReference type="GO" id="GO:0016168">
    <property type="term" value="F:chlorophyll binding"/>
    <property type="evidence" value="ECO:0007669"/>
    <property type="project" value="UniProtKB-KW"/>
</dbReference>
<dbReference type="GO" id="GO:0009507">
    <property type="term" value="C:chloroplast"/>
    <property type="evidence" value="ECO:0007669"/>
    <property type="project" value="UniProtKB-SubCell"/>
</dbReference>
<evidence type="ECO:0000256" key="9">
    <source>
        <dbReference type="SAM" id="SignalP"/>
    </source>
</evidence>
<keyword evidence="7" id="KW-0148">Chlorophyll</keyword>
<dbReference type="OrthoDB" id="423598at2759"/>
<evidence type="ECO:0000256" key="1">
    <source>
        <dbReference type="ARBA" id="ARBA00004022"/>
    </source>
</evidence>
<feature type="binding site" evidence="7">
    <location>
        <position position="327"/>
    </location>
    <ligand>
        <name>chlorophyll a</name>
        <dbReference type="ChEBI" id="CHEBI:58416"/>
        <label>1</label>
    </ligand>
</feature>
<dbReference type="Gene3D" id="1.10.3460.10">
    <property type="entry name" value="Chlorophyll a/b binding protein domain"/>
    <property type="match status" value="1"/>
</dbReference>
<evidence type="ECO:0000256" key="4">
    <source>
        <dbReference type="ARBA" id="ARBA00022528"/>
    </source>
</evidence>
<evidence type="ECO:0000256" key="6">
    <source>
        <dbReference type="ARBA" id="ARBA00022640"/>
    </source>
</evidence>
<dbReference type="PANTHER" id="PTHR21649">
    <property type="entry name" value="CHLOROPHYLL A/B BINDING PROTEIN"/>
    <property type="match status" value="1"/>
</dbReference>
<reference evidence="10" key="1">
    <citation type="submission" date="2021-11" db="EMBL/GenBank/DDBJ databases">
        <authorList>
            <consortium name="Genoscope - CEA"/>
            <person name="William W."/>
        </authorList>
    </citation>
    <scope>NUCLEOTIDE SEQUENCE</scope>
</reference>
<evidence type="ECO:0008006" key="12">
    <source>
        <dbReference type="Google" id="ProtNLM"/>
    </source>
</evidence>
<feature type="region of interest" description="Disordered" evidence="8">
    <location>
        <begin position="78"/>
        <end position="105"/>
    </location>
</feature>
<organism evidence="10 11">
    <name type="scientific">Pelagomonas calceolata</name>
    <dbReference type="NCBI Taxonomy" id="35677"/>
    <lineage>
        <taxon>Eukaryota</taxon>
        <taxon>Sar</taxon>
        <taxon>Stramenopiles</taxon>
        <taxon>Ochrophyta</taxon>
        <taxon>Pelagophyceae</taxon>
        <taxon>Pelagomonadales</taxon>
        <taxon>Pelagomonadaceae</taxon>
        <taxon>Pelagomonas</taxon>
    </lineage>
</organism>
<feature type="binding site" evidence="7">
    <location>
        <position position="192"/>
    </location>
    <ligand>
        <name>chlorophyll a</name>
        <dbReference type="ChEBI" id="CHEBI:58416"/>
        <label>1</label>
    </ligand>
</feature>
<evidence type="ECO:0000313" key="10">
    <source>
        <dbReference type="EMBL" id="CAH0377240.1"/>
    </source>
</evidence>
<evidence type="ECO:0000313" key="11">
    <source>
        <dbReference type="Proteomes" id="UP000789595"/>
    </source>
</evidence>
<dbReference type="InterPro" id="IPR001344">
    <property type="entry name" value="Chloro_AB-bd_pln"/>
</dbReference>
<comment type="subcellular location">
    <subcellularLocation>
        <location evidence="2">Plastid</location>
        <location evidence="2">Chloroplast</location>
    </subcellularLocation>
</comment>
<evidence type="ECO:0000256" key="2">
    <source>
        <dbReference type="ARBA" id="ARBA00004229"/>
    </source>
</evidence>
<sequence length="360" mass="39135">MQRILIALALSPAAAYVTPLAARKPLTGLQMQSGGPAELYNSKGVAVSSSTTALPEVVAEDEVIDLKPEAVEAVVVGEEKAEEPAAPEPKAEEPKAEAAPESAKYKGVDGIENTRATLVGNASRDPGALVFHRNKDQKYATIYTELEKFFPGVCPELPRPALLDGTHPGDYGFDPAGFCTTNAELYNQMEAEVRHCRLAMLCAAGWPMAELWGQDWFDGYFLADGGRAPSILNGGLISDVQFPPLPTLFVLGFFALYGQQELKTLGTLKCQTLYGNVHKKDLEGLGEEWPWGVAGDEDFDPLGLYGLLGNDAVGRFTMRELELNHGRVAMLAVLSYVMLESVTHVPVVQLTPFLFGKWYW</sequence>
<proteinExistence type="inferred from homology"/>
<evidence type="ECO:0000256" key="5">
    <source>
        <dbReference type="ARBA" id="ARBA00022531"/>
    </source>
</evidence>
<dbReference type="InterPro" id="IPR022796">
    <property type="entry name" value="Chloroa_b-bind"/>
</dbReference>
<dbReference type="Pfam" id="PF00504">
    <property type="entry name" value="Chloroa_b-bind"/>
    <property type="match status" value="2"/>
</dbReference>
<keyword evidence="4" id="KW-0150">Chloroplast</keyword>
<evidence type="ECO:0000256" key="8">
    <source>
        <dbReference type="SAM" id="MobiDB-lite"/>
    </source>
</evidence>
<comment type="caution">
    <text evidence="10">The sequence shown here is derived from an EMBL/GenBank/DDBJ whole genome shotgun (WGS) entry which is preliminary data.</text>
</comment>
<dbReference type="EMBL" id="CAKKNE010000005">
    <property type="protein sequence ID" value="CAH0377240.1"/>
    <property type="molecule type" value="Genomic_DNA"/>
</dbReference>
<feature type="binding site" evidence="7">
    <location>
        <position position="195"/>
    </location>
    <ligand>
        <name>chlorophyll a</name>
        <dbReference type="ChEBI" id="CHEBI:58416"/>
        <label>1</label>
    </ligand>
</feature>
<feature type="binding site" description="axial binding residue" evidence="7">
    <location>
        <position position="285"/>
    </location>
    <ligand>
        <name>chlorophyll b</name>
        <dbReference type="ChEBI" id="CHEBI:61721"/>
        <label>1</label>
    </ligand>
    <ligandPart>
        <name>Mg</name>
        <dbReference type="ChEBI" id="CHEBI:25107"/>
    </ligandPart>
</feature>
<feature type="binding site" evidence="7">
    <location>
        <position position="322"/>
    </location>
    <ligand>
        <name>chlorophyll a</name>
        <dbReference type="ChEBI" id="CHEBI:58416"/>
        <label>1</label>
    </ligand>
</feature>
<keyword evidence="11" id="KW-1185">Reference proteome</keyword>
<keyword evidence="9" id="KW-0732">Signal</keyword>
<dbReference type="AlphaFoldDB" id="A0A8J2SUI6"/>
<name>A0A8J2SUI6_9STRA</name>
<dbReference type="GO" id="GO:0009765">
    <property type="term" value="P:photosynthesis, light harvesting"/>
    <property type="evidence" value="ECO:0007669"/>
    <property type="project" value="InterPro"/>
</dbReference>
<gene>
    <name evidence="10" type="ORF">PECAL_5P18090</name>
</gene>
<dbReference type="GO" id="GO:0016020">
    <property type="term" value="C:membrane"/>
    <property type="evidence" value="ECO:0007669"/>
    <property type="project" value="InterPro"/>
</dbReference>
<feature type="signal peptide" evidence="9">
    <location>
        <begin position="1"/>
        <end position="15"/>
    </location>
</feature>
<evidence type="ECO:0000256" key="3">
    <source>
        <dbReference type="ARBA" id="ARBA00005933"/>
    </source>
</evidence>
<feature type="binding site" description="axial binding residue" evidence="7">
    <location>
        <position position="197"/>
    </location>
    <ligand>
        <name>chlorophyll b</name>
        <dbReference type="ChEBI" id="CHEBI:61721"/>
        <label>1</label>
    </ligand>
    <ligandPart>
        <name>Mg</name>
        <dbReference type="ChEBI" id="CHEBI:25107"/>
    </ligandPart>
</feature>
<feature type="chain" id="PRO_5035179632" description="Plastid light harvesting protein" evidence="9">
    <location>
        <begin position="16"/>
        <end position="360"/>
    </location>
</feature>
<keyword evidence="6" id="KW-0934">Plastid</keyword>
<comment type="function">
    <text evidence="1">The light-harvesting complex (LHC) functions as a light receptor, it captures and delivers excitation energy to photosystems with which it is closely associated. Energy is transferred from the carotenoid and chlorophyll C (or B) to chlorophyll A and the photosynthetic reaction centers where it is used to synthesize ATP and reducing power.</text>
</comment>
<comment type="similarity">
    <text evidence="3">Belongs to the fucoxanthin chlorophyll protein family.</text>
</comment>
<keyword evidence="5" id="KW-0602">Photosynthesis</keyword>
<evidence type="ECO:0000256" key="7">
    <source>
        <dbReference type="PIRSR" id="PIRSR601344-1"/>
    </source>
</evidence>
<keyword evidence="7" id="KW-0157">Chromophore</keyword>
<dbReference type="Proteomes" id="UP000789595">
    <property type="component" value="Unassembled WGS sequence"/>
</dbReference>
<dbReference type="SUPFAM" id="SSF103511">
    <property type="entry name" value="Chlorophyll a-b binding protein"/>
    <property type="match status" value="2"/>
</dbReference>
<accession>A0A8J2SUI6</accession>
<protein>
    <recommendedName>
        <fullName evidence="12">Plastid light harvesting protein</fullName>
    </recommendedName>
</protein>